<evidence type="ECO:0000313" key="2">
    <source>
        <dbReference type="Proteomes" id="UP000492821"/>
    </source>
</evidence>
<evidence type="ECO:0000313" key="3">
    <source>
        <dbReference type="WBParaSite" id="Pan_g21944.t1"/>
    </source>
</evidence>
<evidence type="ECO:0000256" key="1">
    <source>
        <dbReference type="SAM" id="SignalP"/>
    </source>
</evidence>
<dbReference type="Proteomes" id="UP000492821">
    <property type="component" value="Unassembled WGS sequence"/>
</dbReference>
<dbReference type="WBParaSite" id="Pan_g21944.t1">
    <property type="protein sequence ID" value="Pan_g21944.t1"/>
    <property type="gene ID" value="Pan_g21944"/>
</dbReference>
<keyword evidence="1" id="KW-0732">Signal</keyword>
<dbReference type="AlphaFoldDB" id="A0A7E4VMH6"/>
<reference evidence="3" key="2">
    <citation type="submission" date="2020-10" db="UniProtKB">
        <authorList>
            <consortium name="WormBaseParasite"/>
        </authorList>
    </citation>
    <scope>IDENTIFICATION</scope>
</reference>
<organism evidence="2 3">
    <name type="scientific">Panagrellus redivivus</name>
    <name type="common">Microworm</name>
    <dbReference type="NCBI Taxonomy" id="6233"/>
    <lineage>
        <taxon>Eukaryota</taxon>
        <taxon>Metazoa</taxon>
        <taxon>Ecdysozoa</taxon>
        <taxon>Nematoda</taxon>
        <taxon>Chromadorea</taxon>
        <taxon>Rhabditida</taxon>
        <taxon>Tylenchina</taxon>
        <taxon>Panagrolaimomorpha</taxon>
        <taxon>Panagrolaimoidea</taxon>
        <taxon>Panagrolaimidae</taxon>
        <taxon>Panagrellus</taxon>
    </lineage>
</organism>
<name>A0A7E4VMH6_PANRE</name>
<feature type="chain" id="PRO_5029013742" evidence="1">
    <location>
        <begin position="26"/>
        <end position="136"/>
    </location>
</feature>
<protein>
    <submittedName>
        <fullName evidence="3">Secreted protein</fullName>
    </submittedName>
</protein>
<reference evidence="2" key="1">
    <citation type="journal article" date="2013" name="Genetics">
        <title>The draft genome and transcriptome of Panagrellus redivivus are shaped by the harsh demands of a free-living lifestyle.</title>
        <authorList>
            <person name="Srinivasan J."/>
            <person name="Dillman A.R."/>
            <person name="Macchietto M.G."/>
            <person name="Heikkinen L."/>
            <person name="Lakso M."/>
            <person name="Fracchia K.M."/>
            <person name="Antoshechkin I."/>
            <person name="Mortazavi A."/>
            <person name="Wong G."/>
            <person name="Sternberg P.W."/>
        </authorList>
    </citation>
    <scope>NUCLEOTIDE SEQUENCE [LARGE SCALE GENOMIC DNA]</scope>
    <source>
        <strain evidence="2">MT8872</strain>
    </source>
</reference>
<accession>A0A7E4VMH6</accession>
<sequence>MSTSTFVSALLAAVVVVSVLECASASRIHHSRHNRAIDADSESLSKLAESVEVLAKAVESMKHDDAVEVEPIEAEVPKPKAKPEQIYIACGPSVFRLLSTWTPNCSNINQLKPVPKFSKCCTGCTAADLNAITCAV</sequence>
<proteinExistence type="predicted"/>
<keyword evidence="2" id="KW-1185">Reference proteome</keyword>
<feature type="signal peptide" evidence="1">
    <location>
        <begin position="1"/>
        <end position="25"/>
    </location>
</feature>